<keyword evidence="3" id="KW-0418">Kinase</keyword>
<feature type="domain" description="Regulator of nucleoside diphosphate kinase N-terminal" evidence="2">
    <location>
        <begin position="14"/>
        <end position="54"/>
    </location>
</feature>
<dbReference type="GO" id="GO:0006354">
    <property type="term" value="P:DNA-templated transcription elongation"/>
    <property type="evidence" value="ECO:0007669"/>
    <property type="project" value="TreeGrafter"/>
</dbReference>
<dbReference type="GO" id="GO:0032784">
    <property type="term" value="P:regulation of DNA-templated transcription elongation"/>
    <property type="evidence" value="ECO:0007669"/>
    <property type="project" value="InterPro"/>
</dbReference>
<gene>
    <name evidence="3" type="primary">rnk</name>
    <name evidence="3" type="ORF">I2H38_02080</name>
</gene>
<accession>A0A931FM54</accession>
<evidence type="ECO:0000259" key="2">
    <source>
        <dbReference type="Pfam" id="PF14760"/>
    </source>
</evidence>
<dbReference type="NCBIfam" id="NF004396">
    <property type="entry name" value="PRK05753.1"/>
    <property type="match status" value="1"/>
</dbReference>
<dbReference type="GO" id="GO:0016301">
    <property type="term" value="F:kinase activity"/>
    <property type="evidence" value="ECO:0007669"/>
    <property type="project" value="UniProtKB-KW"/>
</dbReference>
<dbReference type="GO" id="GO:0003677">
    <property type="term" value="F:DNA binding"/>
    <property type="evidence" value="ECO:0007669"/>
    <property type="project" value="InterPro"/>
</dbReference>
<evidence type="ECO:0000313" key="3">
    <source>
        <dbReference type="EMBL" id="MBF9232160.1"/>
    </source>
</evidence>
<dbReference type="InterPro" id="IPR001437">
    <property type="entry name" value="Tscrpt_elong_fac_GreA/B_C"/>
</dbReference>
<dbReference type="PANTHER" id="PTHR30437">
    <property type="entry name" value="TRANSCRIPTION ELONGATION FACTOR GREA"/>
    <property type="match status" value="1"/>
</dbReference>
<organism evidence="3 4">
    <name type="scientific">Microvirga alba</name>
    <dbReference type="NCBI Taxonomy" id="2791025"/>
    <lineage>
        <taxon>Bacteria</taxon>
        <taxon>Pseudomonadati</taxon>
        <taxon>Pseudomonadota</taxon>
        <taxon>Alphaproteobacteria</taxon>
        <taxon>Hyphomicrobiales</taxon>
        <taxon>Methylobacteriaceae</taxon>
        <taxon>Microvirga</taxon>
    </lineage>
</organism>
<dbReference type="InterPro" id="IPR023459">
    <property type="entry name" value="Tscrpt_elong_fac_GreA/B_fam"/>
</dbReference>
<comment type="caution">
    <text evidence="3">The sequence shown here is derived from an EMBL/GenBank/DDBJ whole genome shotgun (WGS) entry which is preliminary data.</text>
</comment>
<dbReference type="RefSeq" id="WP_196270134.1">
    <property type="nucleotide sequence ID" value="NZ_JADQDO010000001.1"/>
</dbReference>
<name>A0A931FM54_9HYPH</name>
<protein>
    <submittedName>
        <fullName evidence="3">Nucleoside diphosphate kinase regulator</fullName>
    </submittedName>
</protein>
<sequence>MTESISKSATARKPKIVLTEADYARLSRLADAAADRMPEVADYLAAELDRAKIVPSARIPAKLVTMGTTLTFRDEQTGRTERVTLVFPEEANIAEKRISVMTPIGAALIGLSEGQSITWPTRSGEIHRLLVVSVEDAQ</sequence>
<dbReference type="InterPro" id="IPR029462">
    <property type="entry name" value="Rnk_N"/>
</dbReference>
<dbReference type="Proteomes" id="UP000599312">
    <property type="component" value="Unassembled WGS sequence"/>
</dbReference>
<evidence type="ECO:0000313" key="4">
    <source>
        <dbReference type="Proteomes" id="UP000599312"/>
    </source>
</evidence>
<keyword evidence="4" id="KW-1185">Reference proteome</keyword>
<dbReference type="PANTHER" id="PTHR30437:SF5">
    <property type="entry name" value="REGULATOR OF NUCLEOSIDE DIPHOSPHATE KINASE"/>
    <property type="match status" value="1"/>
</dbReference>
<keyword evidence="3" id="KW-0808">Transferase</keyword>
<feature type="domain" description="Transcription elongation factor GreA/GreB C-terminal" evidence="1">
    <location>
        <begin position="61"/>
        <end position="135"/>
    </location>
</feature>
<dbReference type="AlphaFoldDB" id="A0A931FM54"/>
<dbReference type="SUPFAM" id="SSF54534">
    <property type="entry name" value="FKBP-like"/>
    <property type="match status" value="1"/>
</dbReference>
<dbReference type="InterPro" id="IPR036953">
    <property type="entry name" value="GreA/GreB_C_sf"/>
</dbReference>
<dbReference type="Pfam" id="PF14760">
    <property type="entry name" value="Rnk_N"/>
    <property type="match status" value="1"/>
</dbReference>
<dbReference type="Gene3D" id="3.10.50.30">
    <property type="entry name" value="Transcription elongation factor, GreA/GreB, C-terminal domain"/>
    <property type="match status" value="1"/>
</dbReference>
<dbReference type="Gene3D" id="1.10.286.20">
    <property type="match status" value="1"/>
</dbReference>
<proteinExistence type="predicted"/>
<reference evidence="3" key="1">
    <citation type="submission" date="2020-11" db="EMBL/GenBank/DDBJ databases">
        <authorList>
            <person name="Kim M.K."/>
        </authorList>
    </citation>
    <scope>NUCLEOTIDE SEQUENCE</scope>
    <source>
        <strain evidence="3">BT350</strain>
    </source>
</reference>
<evidence type="ECO:0000259" key="1">
    <source>
        <dbReference type="Pfam" id="PF01272"/>
    </source>
</evidence>
<dbReference type="GO" id="GO:0070063">
    <property type="term" value="F:RNA polymerase binding"/>
    <property type="evidence" value="ECO:0007669"/>
    <property type="project" value="InterPro"/>
</dbReference>
<dbReference type="Pfam" id="PF01272">
    <property type="entry name" value="GreA_GreB"/>
    <property type="match status" value="1"/>
</dbReference>
<dbReference type="EMBL" id="JADQDO010000001">
    <property type="protein sequence ID" value="MBF9232160.1"/>
    <property type="molecule type" value="Genomic_DNA"/>
</dbReference>